<dbReference type="STRING" id="701091.M2UMC2"/>
<reference evidence="2 3" key="1">
    <citation type="journal article" date="2012" name="PLoS Pathog.">
        <title>Diverse lifestyles and strategies of plant pathogenesis encoded in the genomes of eighteen Dothideomycetes fungi.</title>
        <authorList>
            <person name="Ohm R.A."/>
            <person name="Feau N."/>
            <person name="Henrissat B."/>
            <person name="Schoch C.L."/>
            <person name="Horwitz B.A."/>
            <person name="Barry K.W."/>
            <person name="Condon B.J."/>
            <person name="Copeland A.C."/>
            <person name="Dhillon B."/>
            <person name="Glaser F."/>
            <person name="Hesse C.N."/>
            <person name="Kosti I."/>
            <person name="LaButti K."/>
            <person name="Lindquist E.A."/>
            <person name="Lucas S."/>
            <person name="Salamov A.A."/>
            <person name="Bradshaw R.E."/>
            <person name="Ciuffetti L."/>
            <person name="Hamelin R.C."/>
            <person name="Kema G.H.J."/>
            <person name="Lawrence C."/>
            <person name="Scott J.A."/>
            <person name="Spatafora J.W."/>
            <person name="Turgeon B.G."/>
            <person name="de Wit P.J.G.M."/>
            <person name="Zhong S."/>
            <person name="Goodwin S.B."/>
            <person name="Grigoriev I.V."/>
        </authorList>
    </citation>
    <scope>NUCLEOTIDE SEQUENCE [LARGE SCALE GENOMIC DNA]</scope>
    <source>
        <strain evidence="3">C5 / ATCC 48332 / race O</strain>
    </source>
</reference>
<feature type="compositionally biased region" description="Low complexity" evidence="1">
    <location>
        <begin position="385"/>
        <end position="398"/>
    </location>
</feature>
<dbReference type="eggNOG" id="ENOG502T1M3">
    <property type="taxonomic scope" value="Eukaryota"/>
</dbReference>
<reference evidence="3" key="2">
    <citation type="journal article" date="2013" name="PLoS Genet.">
        <title>Comparative genome structure, secondary metabolite, and effector coding capacity across Cochliobolus pathogens.</title>
        <authorList>
            <person name="Condon B.J."/>
            <person name="Leng Y."/>
            <person name="Wu D."/>
            <person name="Bushley K.E."/>
            <person name="Ohm R.A."/>
            <person name="Otillar R."/>
            <person name="Martin J."/>
            <person name="Schackwitz W."/>
            <person name="Grimwood J."/>
            <person name="MohdZainudin N."/>
            <person name="Xue C."/>
            <person name="Wang R."/>
            <person name="Manning V.A."/>
            <person name="Dhillon B."/>
            <person name="Tu Z.J."/>
            <person name="Steffenson B.J."/>
            <person name="Salamov A."/>
            <person name="Sun H."/>
            <person name="Lowry S."/>
            <person name="LaButti K."/>
            <person name="Han J."/>
            <person name="Copeland A."/>
            <person name="Lindquist E."/>
            <person name="Barry K."/>
            <person name="Schmutz J."/>
            <person name="Baker S.E."/>
            <person name="Ciuffetti L.M."/>
            <person name="Grigoriev I.V."/>
            <person name="Zhong S."/>
            <person name="Turgeon B.G."/>
        </authorList>
    </citation>
    <scope>NUCLEOTIDE SEQUENCE [LARGE SCALE GENOMIC DNA]</scope>
    <source>
        <strain evidence="3">C5 / ATCC 48332 / race O</strain>
    </source>
</reference>
<feature type="compositionally biased region" description="Low complexity" evidence="1">
    <location>
        <begin position="256"/>
        <end position="266"/>
    </location>
</feature>
<accession>M2UMC2</accession>
<name>M2UMC2_COCH5</name>
<protein>
    <submittedName>
        <fullName evidence="2">Uncharacterized protein</fullName>
    </submittedName>
</protein>
<evidence type="ECO:0000256" key="1">
    <source>
        <dbReference type="SAM" id="MobiDB-lite"/>
    </source>
</evidence>
<evidence type="ECO:0000313" key="3">
    <source>
        <dbReference type="Proteomes" id="UP000016936"/>
    </source>
</evidence>
<feature type="region of interest" description="Disordered" evidence="1">
    <location>
        <begin position="377"/>
        <end position="411"/>
    </location>
</feature>
<feature type="compositionally biased region" description="Low complexity" evidence="1">
    <location>
        <begin position="336"/>
        <end position="361"/>
    </location>
</feature>
<feature type="region of interest" description="Disordered" evidence="1">
    <location>
        <begin position="332"/>
        <end position="361"/>
    </location>
</feature>
<gene>
    <name evidence="2" type="ORF">COCHEDRAFT_1167911</name>
</gene>
<evidence type="ECO:0000313" key="2">
    <source>
        <dbReference type="EMBL" id="EMD94756.1"/>
    </source>
</evidence>
<dbReference type="Proteomes" id="UP000016936">
    <property type="component" value="Unassembled WGS sequence"/>
</dbReference>
<dbReference type="OrthoDB" id="3786931at2759"/>
<feature type="region of interest" description="Disordered" evidence="1">
    <location>
        <begin position="255"/>
        <end position="276"/>
    </location>
</feature>
<sequence>MVSFLGRIETRRLHSTDMKRLVRILRDVPTPTEERYERKVSLYQKHTKLDIQDLPRRLRSSPLFFRSSGNLCCIHKGLDAHLINDIWAWVKHEFEGAIGQFLYPLIISNLLTPDQEWRVRQMEPVLQMWRRDFKLDASAPPGREPIYCGDKWHYQPDQCPACIMARIGSDEDVLFALFAGMVGRLSTKSLTNPNPAPDTPYWAEMSSRRVRFVKYWIKKTSGSERTLYESGDLGMRLKFLMLERRHQKETLYQTLSGTTVNSSSDTSSDHKTGEHSFHMQVDTKLGPNPRPFSVEQFSPAEPLGFDMRDKQAYTSPKSYNRQDTYSAYHQDTYQTSPSKSSFYSSYHHHSNNSLSPSDSISMTALHPAPLRIKKRDLTHSHHRNSSSLSTTSTILSYTGGPSQHPQYRDPFNDPIYNITQPANSHQAESHQEKYRRLLATENPYAYSTSAFNTDADEHHQQRDPALPQPKQASMYFAYWDKKFNGGWFDRVDMEPRREEREMWEREGREMERETESDTESEGSKRVTRWEDFY</sequence>
<dbReference type="HOGENOM" id="CLU_544649_0_0_1"/>
<dbReference type="AlphaFoldDB" id="M2UMC2"/>
<dbReference type="EMBL" id="KB445571">
    <property type="protein sequence ID" value="EMD94756.1"/>
    <property type="molecule type" value="Genomic_DNA"/>
</dbReference>
<dbReference type="OMA" id="ACIMARI"/>
<feature type="compositionally biased region" description="Basic and acidic residues" evidence="1">
    <location>
        <begin position="267"/>
        <end position="276"/>
    </location>
</feature>
<proteinExistence type="predicted"/>
<keyword evidence="3" id="KW-1185">Reference proteome</keyword>
<feature type="region of interest" description="Disordered" evidence="1">
    <location>
        <begin position="496"/>
        <end position="533"/>
    </location>
</feature>
<organism evidence="2 3">
    <name type="scientific">Cochliobolus heterostrophus (strain C5 / ATCC 48332 / race O)</name>
    <name type="common">Southern corn leaf blight fungus</name>
    <name type="synonym">Bipolaris maydis</name>
    <dbReference type="NCBI Taxonomy" id="701091"/>
    <lineage>
        <taxon>Eukaryota</taxon>
        <taxon>Fungi</taxon>
        <taxon>Dikarya</taxon>
        <taxon>Ascomycota</taxon>
        <taxon>Pezizomycotina</taxon>
        <taxon>Dothideomycetes</taxon>
        <taxon>Pleosporomycetidae</taxon>
        <taxon>Pleosporales</taxon>
        <taxon>Pleosporineae</taxon>
        <taxon>Pleosporaceae</taxon>
        <taxon>Bipolaris</taxon>
    </lineage>
</organism>